<dbReference type="AlphaFoldDB" id="A0A9Y1BKN7"/>
<dbReference type="SUPFAM" id="SSF56300">
    <property type="entry name" value="Metallo-dependent phosphatases"/>
    <property type="match status" value="1"/>
</dbReference>
<dbReference type="PANTHER" id="PTHR42850">
    <property type="entry name" value="METALLOPHOSPHOESTERASE"/>
    <property type="match status" value="1"/>
</dbReference>
<dbReference type="Proteomes" id="UP001201020">
    <property type="component" value="Chromosome"/>
</dbReference>
<dbReference type="InterPro" id="IPR011152">
    <property type="entry name" value="Pesterase_MJ0912"/>
</dbReference>
<gene>
    <name evidence="2" type="ORF">K9W45_13385</name>
</gene>
<proteinExistence type="predicted"/>
<dbReference type="InterPro" id="IPR050126">
    <property type="entry name" value="Ap4A_hydrolase"/>
</dbReference>
<name>A0A9Y1BKN7_9ARCH</name>
<protein>
    <submittedName>
        <fullName evidence="2">Metallophosphatase family protein</fullName>
    </submittedName>
</protein>
<organism evidence="2">
    <name type="scientific">Candidatus Heimdallarchaeum aukensis</name>
    <dbReference type="NCBI Taxonomy" id="2876573"/>
    <lineage>
        <taxon>Archaea</taxon>
        <taxon>Promethearchaeati</taxon>
        <taxon>Candidatus Heimdallarchaeota</taxon>
        <taxon>Candidatus Heimdallarchaeia (ex Rinke et al. 2021) (nom. nud.)</taxon>
        <taxon>Candidatus Heimdallarchaeales</taxon>
        <taxon>Candidatus Heimdallarchaeaceae</taxon>
        <taxon>Candidatus Heimdallarchaeum</taxon>
    </lineage>
</organism>
<sequence length="233" mass="26965">MTRIAIISDIHGNIFGLKAFFEDIKTKKIDEIICLGDVVGYYPYPNEVIDLVREKCSITILGNHDAGVIGVEPEFNFNKYALEALNWTKEHINEENLNWLKTLKKRVQIVSDNKNLYLVHGSPYDVFDYIYVFDERDKKMILETIEFFKTDVLMVGHTHVPVKVEYDNGKLFLNPGSIGQPRNGHKGAYYAILDTETFTTEFYRLLYDFSELQEKVIEEGLPEILATRLDEGR</sequence>
<dbReference type="GO" id="GO:0005737">
    <property type="term" value="C:cytoplasm"/>
    <property type="evidence" value="ECO:0007669"/>
    <property type="project" value="TreeGrafter"/>
</dbReference>
<dbReference type="PIRSF" id="PIRSF000883">
    <property type="entry name" value="Pesterase_MJ0912"/>
    <property type="match status" value="1"/>
</dbReference>
<dbReference type="InterPro" id="IPR029052">
    <property type="entry name" value="Metallo-depent_PP-like"/>
</dbReference>
<dbReference type="GO" id="GO:0016791">
    <property type="term" value="F:phosphatase activity"/>
    <property type="evidence" value="ECO:0007669"/>
    <property type="project" value="TreeGrafter"/>
</dbReference>
<dbReference type="PANTHER" id="PTHR42850:SF2">
    <property type="entry name" value="BLL5683 PROTEIN"/>
    <property type="match status" value="1"/>
</dbReference>
<dbReference type="Pfam" id="PF12850">
    <property type="entry name" value="Metallophos_2"/>
    <property type="match status" value="1"/>
</dbReference>
<dbReference type="EMBL" id="CP084166">
    <property type="protein sequence ID" value="UJG40816.1"/>
    <property type="molecule type" value="Genomic_DNA"/>
</dbReference>
<feature type="domain" description="Calcineurin-like phosphoesterase" evidence="1">
    <location>
        <begin position="3"/>
        <end position="197"/>
    </location>
</feature>
<dbReference type="Gene3D" id="3.60.21.10">
    <property type="match status" value="1"/>
</dbReference>
<evidence type="ECO:0000313" key="2">
    <source>
        <dbReference type="EMBL" id="UJG40816.1"/>
    </source>
</evidence>
<accession>A0A9Y1BKN7</accession>
<dbReference type="InterPro" id="IPR024654">
    <property type="entry name" value="Calcineurin-like_PHP_lpxH"/>
</dbReference>
<evidence type="ECO:0000259" key="1">
    <source>
        <dbReference type="Pfam" id="PF12850"/>
    </source>
</evidence>
<reference evidence="2" key="1">
    <citation type="journal article" date="2022" name="Nat. Microbiol.">
        <title>Unique mobile elements and scalable gene flow at the prokaryote-eukaryote boundary revealed by circularized Asgard archaea genomes.</title>
        <authorList>
            <person name="Wu F."/>
            <person name="Speth D.R."/>
            <person name="Philosof A."/>
            <person name="Cremiere A."/>
            <person name="Narayanan A."/>
            <person name="Barco R.A."/>
            <person name="Connon S.A."/>
            <person name="Amend J.P."/>
            <person name="Antoshechkin I.A."/>
            <person name="Orphan V.J."/>
        </authorList>
    </citation>
    <scope>NUCLEOTIDE SEQUENCE</scope>
    <source>
        <strain evidence="2">PM71</strain>
    </source>
</reference>